<dbReference type="PANTHER" id="PTHR31587">
    <property type="entry name" value="TRANSMEMBRANE PROTEIN (DUF2215)"/>
    <property type="match status" value="1"/>
</dbReference>
<gene>
    <name evidence="10" type="ORF">ILEXP_LOCUS29163</name>
</gene>
<feature type="transmembrane region" description="Helical" evidence="8">
    <location>
        <begin position="188"/>
        <end position="209"/>
    </location>
</feature>
<dbReference type="Pfam" id="PF10225">
    <property type="entry name" value="NEMP"/>
    <property type="match status" value="1"/>
</dbReference>
<evidence type="ECO:0000256" key="8">
    <source>
        <dbReference type="SAM" id="Phobius"/>
    </source>
</evidence>
<evidence type="ECO:0000256" key="3">
    <source>
        <dbReference type="ARBA" id="ARBA00022692"/>
    </source>
</evidence>
<evidence type="ECO:0000256" key="9">
    <source>
        <dbReference type="SAM" id="SignalP"/>
    </source>
</evidence>
<evidence type="ECO:0000256" key="5">
    <source>
        <dbReference type="ARBA" id="ARBA00022989"/>
    </source>
</evidence>
<dbReference type="EMBL" id="CAUOFW020003514">
    <property type="protein sequence ID" value="CAK9160407.1"/>
    <property type="molecule type" value="Genomic_DNA"/>
</dbReference>
<evidence type="ECO:0000313" key="11">
    <source>
        <dbReference type="Proteomes" id="UP001642360"/>
    </source>
</evidence>
<evidence type="ECO:0000256" key="6">
    <source>
        <dbReference type="ARBA" id="ARBA00023136"/>
    </source>
</evidence>
<dbReference type="AlphaFoldDB" id="A0ABC8T0A8"/>
<dbReference type="GO" id="GO:0005637">
    <property type="term" value="C:nuclear inner membrane"/>
    <property type="evidence" value="ECO:0007669"/>
    <property type="project" value="UniProtKB-SubCell"/>
</dbReference>
<feature type="chain" id="PRO_5044812709" evidence="9">
    <location>
        <begin position="23"/>
        <end position="406"/>
    </location>
</feature>
<feature type="signal peptide" evidence="9">
    <location>
        <begin position="1"/>
        <end position="22"/>
    </location>
</feature>
<keyword evidence="6 8" id="KW-0472">Membrane</keyword>
<keyword evidence="4 9" id="KW-0732">Signal</keyword>
<organism evidence="10 11">
    <name type="scientific">Ilex paraguariensis</name>
    <name type="common">yerba mate</name>
    <dbReference type="NCBI Taxonomy" id="185542"/>
    <lineage>
        <taxon>Eukaryota</taxon>
        <taxon>Viridiplantae</taxon>
        <taxon>Streptophyta</taxon>
        <taxon>Embryophyta</taxon>
        <taxon>Tracheophyta</taxon>
        <taxon>Spermatophyta</taxon>
        <taxon>Magnoliopsida</taxon>
        <taxon>eudicotyledons</taxon>
        <taxon>Gunneridae</taxon>
        <taxon>Pentapetalae</taxon>
        <taxon>asterids</taxon>
        <taxon>campanulids</taxon>
        <taxon>Aquifoliales</taxon>
        <taxon>Aquifoliaceae</taxon>
        <taxon>Ilex</taxon>
    </lineage>
</organism>
<dbReference type="Proteomes" id="UP001642360">
    <property type="component" value="Unassembled WGS sequence"/>
</dbReference>
<evidence type="ECO:0000256" key="1">
    <source>
        <dbReference type="ARBA" id="ARBA00004575"/>
    </source>
</evidence>
<proteinExistence type="inferred from homology"/>
<accession>A0ABC8T0A8</accession>
<name>A0ABC8T0A8_9AQUA</name>
<evidence type="ECO:0000313" key="10">
    <source>
        <dbReference type="EMBL" id="CAK9160407.1"/>
    </source>
</evidence>
<evidence type="ECO:0000256" key="4">
    <source>
        <dbReference type="ARBA" id="ARBA00022729"/>
    </source>
</evidence>
<keyword evidence="5 8" id="KW-1133">Transmembrane helix</keyword>
<keyword evidence="7" id="KW-0539">Nucleus</keyword>
<comment type="subcellular location">
    <subcellularLocation>
        <location evidence="1">Nucleus inner membrane</location>
        <topology evidence="1">Multi-pass membrane protein</topology>
        <orientation evidence="1">Nucleoplasmic side</orientation>
    </subcellularLocation>
</comment>
<comment type="caution">
    <text evidence="10">The sequence shown here is derived from an EMBL/GenBank/DDBJ whole genome shotgun (WGS) entry which is preliminary data.</text>
</comment>
<comment type="similarity">
    <text evidence="2">Belongs to the NEMP family.</text>
</comment>
<keyword evidence="11" id="KW-1185">Reference proteome</keyword>
<keyword evidence="3 8" id="KW-0812">Transmembrane</keyword>
<evidence type="ECO:0000256" key="7">
    <source>
        <dbReference type="ARBA" id="ARBA00023242"/>
    </source>
</evidence>
<protein>
    <submittedName>
        <fullName evidence="10">Uncharacterized protein</fullName>
    </submittedName>
</protein>
<sequence length="406" mass="44721">MGLSSALLLFFSLSLLLPNCSSDGHVDSVKAVDVENPVVDVTPTPIAGYTSSARGSKDVVLFERVGVVGISRLKLGSYASAYRVTLAPSVKIPERLHSKIQICFHQNASLGLCKCEDGDWKSLQKGLWSSVMSPYENRYVDVKFVGEFSGSVTVTVEEEFQRWRLLCLATGFVLLLLAPIVSSWVPFYYSSSMAIGVVLVIIILLFQVWEVPEYKVFSSGKRNYIVVSPGVDCIGWRHFSILMHGILNGGSKASFESLPLVDDGGVQRKNISSDERVWSFLGGGFNFALTKLLEFHVVLSPFQFVCSKDVPMMEAVGKVTVSKWTPDSNFGRDRMSVFWVDGLESKGMKLLPTGRKSAFYLTVYGSVLGAGSFLVHYFSMLVDSVLVKFGLSEEMHNPVPIKAQSQ</sequence>
<dbReference type="InterPro" id="IPR019358">
    <property type="entry name" value="NEMP_fam"/>
</dbReference>
<dbReference type="PANTHER" id="PTHR31587:SF3">
    <property type="entry name" value="EXPRESSED PROTEIN"/>
    <property type="match status" value="1"/>
</dbReference>
<reference evidence="10 11" key="1">
    <citation type="submission" date="2024-02" db="EMBL/GenBank/DDBJ databases">
        <authorList>
            <person name="Vignale AGUSTIN F."/>
            <person name="Sosa J E."/>
            <person name="Modenutti C."/>
        </authorList>
    </citation>
    <scope>NUCLEOTIDE SEQUENCE [LARGE SCALE GENOMIC DNA]</scope>
</reference>
<evidence type="ECO:0000256" key="2">
    <source>
        <dbReference type="ARBA" id="ARBA00005748"/>
    </source>
</evidence>
<feature type="transmembrane region" description="Helical" evidence="8">
    <location>
        <begin position="358"/>
        <end position="378"/>
    </location>
</feature>